<organism evidence="3">
    <name type="scientific">Guillardia theta (strain CCMP2712)</name>
    <name type="common">Cryptophyte</name>
    <dbReference type="NCBI Taxonomy" id="905079"/>
    <lineage>
        <taxon>Eukaryota</taxon>
        <taxon>Cryptophyceae</taxon>
        <taxon>Pyrenomonadales</taxon>
        <taxon>Geminigeraceae</taxon>
        <taxon>Guillardia</taxon>
    </lineage>
</organism>
<dbReference type="PROSITE" id="PS50297">
    <property type="entry name" value="ANK_REP_REGION"/>
    <property type="match status" value="1"/>
</dbReference>
<dbReference type="InterPro" id="IPR039323">
    <property type="entry name" value="ANKRD_45/46/60"/>
</dbReference>
<dbReference type="PROSITE" id="PS50088">
    <property type="entry name" value="ANK_REPEAT"/>
    <property type="match status" value="1"/>
</dbReference>
<dbReference type="SMART" id="SM00248">
    <property type="entry name" value="ANK"/>
    <property type="match status" value="2"/>
</dbReference>
<dbReference type="PaxDb" id="55529-EKX35847"/>
<evidence type="ECO:0000313" key="5">
    <source>
        <dbReference type="Proteomes" id="UP000011087"/>
    </source>
</evidence>
<dbReference type="SUPFAM" id="SSF48403">
    <property type="entry name" value="Ankyrin repeat"/>
    <property type="match status" value="1"/>
</dbReference>
<feature type="repeat" description="ANK" evidence="1">
    <location>
        <begin position="113"/>
        <end position="145"/>
    </location>
</feature>
<feature type="compositionally biased region" description="Basic and acidic residues" evidence="2">
    <location>
        <begin position="198"/>
        <end position="207"/>
    </location>
</feature>
<reference evidence="4" key="3">
    <citation type="submission" date="2016-03" db="UniProtKB">
        <authorList>
            <consortium name="EnsemblProtists"/>
        </authorList>
    </citation>
    <scope>IDENTIFICATION</scope>
</reference>
<evidence type="ECO:0000256" key="1">
    <source>
        <dbReference type="PROSITE-ProRule" id="PRU00023"/>
    </source>
</evidence>
<evidence type="ECO:0000313" key="4">
    <source>
        <dbReference type="EnsemblProtists" id="EKX35847"/>
    </source>
</evidence>
<dbReference type="Proteomes" id="UP000011087">
    <property type="component" value="Unassembled WGS sequence"/>
</dbReference>
<protein>
    <submittedName>
        <fullName evidence="3 4">Uncharacterized protein</fullName>
    </submittedName>
</protein>
<sequence length="329" mass="36481">MHAASNDRGTSGMRYITEESSGHLSAITGRSLHATLRAAGTQATRPKKETKRAECRLCLIAVGLLGPYMSGKLIVIADLKRRSLLIAAEIGDTEFVSHLVKSGDCSVHDRDEFGRTALHLAAANGHIDTSNLLLSLGADLWAYDKHEMVFNLEKRCMTPRGQRYASNNDMSSHYTAFSPAKSESRGPDSVSKLVSPDSRAEQHRLYDRNSLSSPPMKNAWQTVCQTTEVETVKEISVNFPNTFDEHNSPIRLKYMLVPQRSNDGEENGYQHVVSYVDPLVLKDKSDIKAGDVLLKIGDISLQAAAKTGRDGKRDWHIFIFCCFLVLDPF</sequence>
<name>L1IID9_GUITC</name>
<dbReference type="PANTHER" id="PTHR22677:SF4">
    <property type="entry name" value="USHER SYNDROME TYPE-1G PROTEIN-LIKE PROTEIN"/>
    <property type="match status" value="1"/>
</dbReference>
<dbReference type="HOGENOM" id="CLU_845783_0_0_1"/>
<dbReference type="InterPro" id="IPR002110">
    <property type="entry name" value="Ankyrin_rpt"/>
</dbReference>
<accession>L1IID9</accession>
<dbReference type="EnsemblProtists" id="EKX35847">
    <property type="protein sequence ID" value="EKX35847"/>
    <property type="gene ID" value="GUITHDRAFT_146197"/>
</dbReference>
<dbReference type="RefSeq" id="XP_005822827.1">
    <property type="nucleotide sequence ID" value="XM_005822770.1"/>
</dbReference>
<keyword evidence="5" id="KW-1185">Reference proteome</keyword>
<reference evidence="5" key="2">
    <citation type="submission" date="2012-11" db="EMBL/GenBank/DDBJ databases">
        <authorList>
            <person name="Kuo A."/>
            <person name="Curtis B.A."/>
            <person name="Tanifuji G."/>
            <person name="Burki F."/>
            <person name="Gruber A."/>
            <person name="Irimia M."/>
            <person name="Maruyama S."/>
            <person name="Arias M.C."/>
            <person name="Ball S.G."/>
            <person name="Gile G.H."/>
            <person name="Hirakawa Y."/>
            <person name="Hopkins J.F."/>
            <person name="Rensing S.A."/>
            <person name="Schmutz J."/>
            <person name="Symeonidi A."/>
            <person name="Elias M."/>
            <person name="Eveleigh R.J."/>
            <person name="Herman E.K."/>
            <person name="Klute M.J."/>
            <person name="Nakayama T."/>
            <person name="Obornik M."/>
            <person name="Reyes-Prieto A."/>
            <person name="Armbrust E.V."/>
            <person name="Aves S.J."/>
            <person name="Beiko R.G."/>
            <person name="Coutinho P."/>
            <person name="Dacks J.B."/>
            <person name="Durnford D.G."/>
            <person name="Fast N.M."/>
            <person name="Green B.R."/>
            <person name="Grisdale C."/>
            <person name="Hempe F."/>
            <person name="Henrissat B."/>
            <person name="Hoppner M.P."/>
            <person name="Ishida K.-I."/>
            <person name="Kim E."/>
            <person name="Koreny L."/>
            <person name="Kroth P.G."/>
            <person name="Liu Y."/>
            <person name="Malik S.-B."/>
            <person name="Maier U.G."/>
            <person name="McRose D."/>
            <person name="Mock T."/>
            <person name="Neilson J.A."/>
            <person name="Onodera N.T."/>
            <person name="Poole A.M."/>
            <person name="Pritham E.J."/>
            <person name="Richards T.A."/>
            <person name="Rocap G."/>
            <person name="Roy S.W."/>
            <person name="Sarai C."/>
            <person name="Schaack S."/>
            <person name="Shirato S."/>
            <person name="Slamovits C.H."/>
            <person name="Spencer D.F."/>
            <person name="Suzuki S."/>
            <person name="Worden A.Z."/>
            <person name="Zauner S."/>
            <person name="Barry K."/>
            <person name="Bell C."/>
            <person name="Bharti A.K."/>
            <person name="Crow J.A."/>
            <person name="Grimwood J."/>
            <person name="Kramer R."/>
            <person name="Lindquist E."/>
            <person name="Lucas S."/>
            <person name="Salamov A."/>
            <person name="McFadden G.I."/>
            <person name="Lane C.E."/>
            <person name="Keeling P.J."/>
            <person name="Gray M.W."/>
            <person name="Grigoriev I.V."/>
            <person name="Archibald J.M."/>
        </authorList>
    </citation>
    <scope>NUCLEOTIDE SEQUENCE</scope>
    <source>
        <strain evidence="5">CCMP2712</strain>
    </source>
</reference>
<gene>
    <name evidence="3" type="ORF">GUITHDRAFT_146197</name>
</gene>
<dbReference type="OrthoDB" id="76949at2759"/>
<dbReference type="Pfam" id="PF12796">
    <property type="entry name" value="Ank_2"/>
    <property type="match status" value="1"/>
</dbReference>
<dbReference type="Gene3D" id="1.25.40.20">
    <property type="entry name" value="Ankyrin repeat-containing domain"/>
    <property type="match status" value="1"/>
</dbReference>
<dbReference type="PANTHER" id="PTHR22677">
    <property type="entry name" value="ANKYRIN REPEAT DOMAIN-CONTAINING PROTEIN 60"/>
    <property type="match status" value="1"/>
</dbReference>
<reference evidence="3 5" key="1">
    <citation type="journal article" date="2012" name="Nature">
        <title>Algal genomes reveal evolutionary mosaicism and the fate of nucleomorphs.</title>
        <authorList>
            <consortium name="DOE Joint Genome Institute"/>
            <person name="Curtis B.A."/>
            <person name="Tanifuji G."/>
            <person name="Burki F."/>
            <person name="Gruber A."/>
            <person name="Irimia M."/>
            <person name="Maruyama S."/>
            <person name="Arias M.C."/>
            <person name="Ball S.G."/>
            <person name="Gile G.H."/>
            <person name="Hirakawa Y."/>
            <person name="Hopkins J.F."/>
            <person name="Kuo A."/>
            <person name="Rensing S.A."/>
            <person name="Schmutz J."/>
            <person name="Symeonidi A."/>
            <person name="Elias M."/>
            <person name="Eveleigh R.J."/>
            <person name="Herman E.K."/>
            <person name="Klute M.J."/>
            <person name="Nakayama T."/>
            <person name="Obornik M."/>
            <person name="Reyes-Prieto A."/>
            <person name="Armbrust E.V."/>
            <person name="Aves S.J."/>
            <person name="Beiko R.G."/>
            <person name="Coutinho P."/>
            <person name="Dacks J.B."/>
            <person name="Durnford D.G."/>
            <person name="Fast N.M."/>
            <person name="Green B.R."/>
            <person name="Grisdale C.J."/>
            <person name="Hempel F."/>
            <person name="Henrissat B."/>
            <person name="Hoppner M.P."/>
            <person name="Ishida K."/>
            <person name="Kim E."/>
            <person name="Koreny L."/>
            <person name="Kroth P.G."/>
            <person name="Liu Y."/>
            <person name="Malik S.B."/>
            <person name="Maier U.G."/>
            <person name="McRose D."/>
            <person name="Mock T."/>
            <person name="Neilson J.A."/>
            <person name="Onodera N.T."/>
            <person name="Poole A.M."/>
            <person name="Pritham E.J."/>
            <person name="Richards T.A."/>
            <person name="Rocap G."/>
            <person name="Roy S.W."/>
            <person name="Sarai C."/>
            <person name="Schaack S."/>
            <person name="Shirato S."/>
            <person name="Slamovits C.H."/>
            <person name="Spencer D.F."/>
            <person name="Suzuki S."/>
            <person name="Worden A.Z."/>
            <person name="Zauner S."/>
            <person name="Barry K."/>
            <person name="Bell C."/>
            <person name="Bharti A.K."/>
            <person name="Crow J.A."/>
            <person name="Grimwood J."/>
            <person name="Kramer R."/>
            <person name="Lindquist E."/>
            <person name="Lucas S."/>
            <person name="Salamov A."/>
            <person name="McFadden G.I."/>
            <person name="Lane C.E."/>
            <person name="Keeling P.J."/>
            <person name="Gray M.W."/>
            <person name="Grigoriev I.V."/>
            <person name="Archibald J.M."/>
        </authorList>
    </citation>
    <scope>NUCLEOTIDE SEQUENCE</scope>
    <source>
        <strain evidence="3 5">CCMP2712</strain>
    </source>
</reference>
<proteinExistence type="predicted"/>
<feature type="region of interest" description="Disordered" evidence="2">
    <location>
        <begin position="175"/>
        <end position="213"/>
    </location>
</feature>
<evidence type="ECO:0000256" key="2">
    <source>
        <dbReference type="SAM" id="MobiDB-lite"/>
    </source>
</evidence>
<dbReference type="KEGG" id="gtt:GUITHDRAFT_146197"/>
<dbReference type="EMBL" id="JH993083">
    <property type="protein sequence ID" value="EKX35847.1"/>
    <property type="molecule type" value="Genomic_DNA"/>
</dbReference>
<evidence type="ECO:0000313" key="3">
    <source>
        <dbReference type="EMBL" id="EKX35847.1"/>
    </source>
</evidence>
<keyword evidence="1" id="KW-0040">ANK repeat</keyword>
<dbReference type="GeneID" id="17292568"/>
<dbReference type="AlphaFoldDB" id="L1IID9"/>
<dbReference type="InterPro" id="IPR036770">
    <property type="entry name" value="Ankyrin_rpt-contain_sf"/>
</dbReference>